<gene>
    <name evidence="1" type="ORF">PSTEL_17835</name>
</gene>
<dbReference type="EMBL" id="CP009286">
    <property type="protein sequence ID" value="AIQ64690.1"/>
    <property type="molecule type" value="Genomic_DNA"/>
</dbReference>
<name>A0A089LX19_9BACL</name>
<dbReference type="RefSeq" id="WP_038697151.1">
    <property type="nucleotide sequence ID" value="NZ_CP009286.1"/>
</dbReference>
<reference evidence="1 2" key="1">
    <citation type="submission" date="2014-08" db="EMBL/GenBank/DDBJ databases">
        <title>Comparative genomics of the Paenibacillus odorifer group.</title>
        <authorList>
            <person name="den Bakker H.C."/>
            <person name="Tsai Y.-C."/>
            <person name="Martin N."/>
            <person name="Korlach J."/>
            <person name="Wiedmann M."/>
        </authorList>
    </citation>
    <scope>NUCLEOTIDE SEQUENCE [LARGE SCALE GENOMIC DNA]</scope>
    <source>
        <strain evidence="1 2">DSM 14472</strain>
    </source>
</reference>
<dbReference type="OrthoDB" id="2631336at2"/>
<protein>
    <submittedName>
        <fullName evidence="1">Uncharacterized protein</fullName>
    </submittedName>
</protein>
<accession>A0A089LX19</accession>
<proteinExistence type="predicted"/>
<sequence length="60" mass="6939">MTNFDLRLPDTTTYWKDGDIFFIKHTNFLISMEEAYAIGEMLKHFAAISTNQLGPSCKHK</sequence>
<keyword evidence="2" id="KW-1185">Reference proteome</keyword>
<evidence type="ECO:0000313" key="2">
    <source>
        <dbReference type="Proteomes" id="UP000029507"/>
    </source>
</evidence>
<organism evidence="1 2">
    <name type="scientific">Paenibacillus stellifer</name>
    <dbReference type="NCBI Taxonomy" id="169760"/>
    <lineage>
        <taxon>Bacteria</taxon>
        <taxon>Bacillati</taxon>
        <taxon>Bacillota</taxon>
        <taxon>Bacilli</taxon>
        <taxon>Bacillales</taxon>
        <taxon>Paenibacillaceae</taxon>
        <taxon>Paenibacillus</taxon>
    </lineage>
</organism>
<dbReference type="KEGG" id="pste:PSTEL_17835"/>
<evidence type="ECO:0000313" key="1">
    <source>
        <dbReference type="EMBL" id="AIQ64690.1"/>
    </source>
</evidence>
<dbReference type="HOGENOM" id="CLU_2937352_0_0_9"/>
<dbReference type="AlphaFoldDB" id="A0A089LX19"/>
<dbReference type="Proteomes" id="UP000029507">
    <property type="component" value="Chromosome"/>
</dbReference>
<dbReference type="STRING" id="169760.PSTEL_17835"/>